<dbReference type="InterPro" id="IPR036388">
    <property type="entry name" value="WH-like_DNA-bd_sf"/>
</dbReference>
<dbReference type="PANTHER" id="PTHR47691">
    <property type="entry name" value="REGULATOR-RELATED"/>
    <property type="match status" value="1"/>
</dbReference>
<dbReference type="InterPro" id="IPR016032">
    <property type="entry name" value="Sig_transdc_resp-reg_C-effctor"/>
</dbReference>
<sequence>MRFGILGPVEIRTDDGTALDPGGPRPRALLTLLLLDAGRAVSVERLLDGLYGAEPPAGATGALQSQISRLRRRLAPHAGIDAVPAGYALAVDPDTVDAHRFARLAAEGRPALTAADHPRAAALLRDALALWRGPALPALPDAHADRARLEELRLAVVQDRIEAELGLGGGPELVPELRALLRARPLDERLYGQLMRALHAAGRSAEALAVFEEARRSLADELGADPSPALSALHLHLLRDGTETPARPRLPAQLTRFVGREPELARIGRALADSRLVTLTGPGGVGKTRLALEAARARTGRNATRSRTGADSRPAHTATGPTEVCLVELAPLSDGARIPYAVLAALGVRDGFRSPATDALDRLLAALADREVLLVLDNCEHLVESAARTAALLLGACPGVRVLATSRESLGVTGEVLVPVPPLPEEPAVRLLLDRARAVRPDFDGHARVPEICRALDGLPLAIELAAARLRTLSVDELADRLHDRFRVLARGDRAKAPRHRTLRAVVEWSWELLDAAERDLASRLTVFAGGATLDAVAAVCGVPYPEDPLASLVEKSFLEVSDGRYRMLETIRAFAAESLTGPRRPSATHADSREATHADSRAPGAPADPAEPPANPQEPGTGPAGPPTDPHRLRAAHAAYFLRLAEHAEPLLRGGGQLPWLGRLAAEQGNLDAALRYLTETAPKDALRLTAALTWFRRLRGLHGDRVPGARALLAAVGDEPPPGLAEEYALCVMNAVSGRGDDPADPGLIDRAATLMASLDGPLRLPFTVVLWSLTGGPRLSVDERVRVQLDREPWGLALLELGLAYQALFAGRADDAEAGFTRAWKGFQGTGDRWGMANCLDPLAGFAYGRGAYGRALALLDEGLVHVRELDAPEETADLLRTRAVVLLAQRAPEEAVAHFTRSADLARTAGATDKVAGALRGLGDVARLGGDTARARVHYENALEACAATWFSVGETARILVGLGRTAAAGGDTDSARDWLAQARAQALESSDGLLLADVADALAAVAPRPERAAELLGAAAGLRGAPLPGDPDVARTTEHTRACLSPEAYAQAYERGRHLRSAAVSKR</sequence>
<comment type="similarity">
    <text evidence="1">Belongs to the AfsR/DnrI/RedD regulatory family.</text>
</comment>
<dbReference type="InterPro" id="IPR058852">
    <property type="entry name" value="HTH_77"/>
</dbReference>
<feature type="DNA-binding region" description="OmpR/PhoB-type" evidence="4">
    <location>
        <begin position="1"/>
        <end position="91"/>
    </location>
</feature>
<keyword evidence="8" id="KW-1185">Reference proteome</keyword>
<dbReference type="Pfam" id="PF00486">
    <property type="entry name" value="Trans_reg_C"/>
    <property type="match status" value="1"/>
</dbReference>
<evidence type="ECO:0000256" key="2">
    <source>
        <dbReference type="ARBA" id="ARBA00023012"/>
    </source>
</evidence>
<dbReference type="SUPFAM" id="SSF46894">
    <property type="entry name" value="C-terminal effector domain of the bipartite response regulators"/>
    <property type="match status" value="1"/>
</dbReference>
<feature type="domain" description="OmpR/PhoB-type" evidence="6">
    <location>
        <begin position="1"/>
        <end position="91"/>
    </location>
</feature>
<dbReference type="Pfam" id="PF13191">
    <property type="entry name" value="AAA_16"/>
    <property type="match status" value="1"/>
</dbReference>
<dbReference type="Pfam" id="PF03704">
    <property type="entry name" value="BTAD"/>
    <property type="match status" value="1"/>
</dbReference>
<reference evidence="7 8" key="1">
    <citation type="submission" date="2024-06" db="EMBL/GenBank/DDBJ databases">
        <title>The Natural Products Discovery Center: Release of the First 8490 Sequenced Strains for Exploring Actinobacteria Biosynthetic Diversity.</title>
        <authorList>
            <person name="Kalkreuter E."/>
            <person name="Kautsar S.A."/>
            <person name="Yang D."/>
            <person name="Bader C.D."/>
            <person name="Teijaro C.N."/>
            <person name="Fluegel L."/>
            <person name="Davis C.M."/>
            <person name="Simpson J.R."/>
            <person name="Lauterbach L."/>
            <person name="Steele A.D."/>
            <person name="Gui C."/>
            <person name="Meng S."/>
            <person name="Li G."/>
            <person name="Viehrig K."/>
            <person name="Ye F."/>
            <person name="Su P."/>
            <person name="Kiefer A.F."/>
            <person name="Nichols A."/>
            <person name="Cepeda A.J."/>
            <person name="Yan W."/>
            <person name="Fan B."/>
            <person name="Jiang Y."/>
            <person name="Adhikari A."/>
            <person name="Zheng C.-J."/>
            <person name="Schuster L."/>
            <person name="Cowan T.M."/>
            <person name="Smanski M.J."/>
            <person name="Chevrette M.G."/>
            <person name="De Carvalho L.P.S."/>
            <person name="Shen B."/>
        </authorList>
    </citation>
    <scope>NUCLEOTIDE SEQUENCE [LARGE SCALE GENOMIC DNA]</scope>
    <source>
        <strain evidence="7 8">NPDC020594</strain>
    </source>
</reference>
<dbReference type="Pfam" id="PF13424">
    <property type="entry name" value="TPR_12"/>
    <property type="match status" value="1"/>
</dbReference>
<dbReference type="PRINTS" id="PR00364">
    <property type="entry name" value="DISEASERSIST"/>
</dbReference>
<dbReference type="InterPro" id="IPR041664">
    <property type="entry name" value="AAA_16"/>
</dbReference>
<evidence type="ECO:0000256" key="3">
    <source>
        <dbReference type="ARBA" id="ARBA00023125"/>
    </source>
</evidence>
<dbReference type="InterPro" id="IPR011990">
    <property type="entry name" value="TPR-like_helical_dom_sf"/>
</dbReference>
<dbReference type="Gene3D" id="1.25.40.10">
    <property type="entry name" value="Tetratricopeptide repeat domain"/>
    <property type="match status" value="2"/>
</dbReference>
<dbReference type="SMART" id="SM01043">
    <property type="entry name" value="BTAD"/>
    <property type="match status" value="1"/>
</dbReference>
<dbReference type="CDD" id="cd15831">
    <property type="entry name" value="BTAD"/>
    <property type="match status" value="1"/>
</dbReference>
<protein>
    <submittedName>
        <fullName evidence="7">BTAD domain-containing putative transcriptional regulator</fullName>
    </submittedName>
</protein>
<dbReference type="PROSITE" id="PS51755">
    <property type="entry name" value="OMPR_PHOB"/>
    <property type="match status" value="1"/>
</dbReference>
<feature type="region of interest" description="Disordered" evidence="5">
    <location>
        <begin position="296"/>
        <end position="318"/>
    </location>
</feature>
<dbReference type="InterPro" id="IPR027417">
    <property type="entry name" value="P-loop_NTPase"/>
</dbReference>
<accession>A0ABV3ABF8</accession>
<keyword evidence="2" id="KW-0902">Two-component regulatory system</keyword>
<dbReference type="InterPro" id="IPR001867">
    <property type="entry name" value="OmpR/PhoB-type_DNA-bd"/>
</dbReference>
<dbReference type="SUPFAM" id="SSF52540">
    <property type="entry name" value="P-loop containing nucleoside triphosphate hydrolases"/>
    <property type="match status" value="1"/>
</dbReference>
<dbReference type="Proteomes" id="UP001551011">
    <property type="component" value="Unassembled WGS sequence"/>
</dbReference>
<evidence type="ECO:0000256" key="4">
    <source>
        <dbReference type="PROSITE-ProRule" id="PRU01091"/>
    </source>
</evidence>
<keyword evidence="3 4" id="KW-0238">DNA-binding</keyword>
<evidence type="ECO:0000313" key="7">
    <source>
        <dbReference type="EMBL" id="MEU5709288.1"/>
    </source>
</evidence>
<evidence type="ECO:0000256" key="5">
    <source>
        <dbReference type="SAM" id="MobiDB-lite"/>
    </source>
</evidence>
<dbReference type="EMBL" id="JBFAEG010000014">
    <property type="protein sequence ID" value="MEU5709288.1"/>
    <property type="molecule type" value="Genomic_DNA"/>
</dbReference>
<feature type="compositionally biased region" description="Basic and acidic residues" evidence="5">
    <location>
        <begin position="591"/>
        <end position="601"/>
    </location>
</feature>
<evidence type="ECO:0000313" key="8">
    <source>
        <dbReference type="Proteomes" id="UP001551011"/>
    </source>
</evidence>
<evidence type="ECO:0000256" key="1">
    <source>
        <dbReference type="ARBA" id="ARBA00005820"/>
    </source>
</evidence>
<dbReference type="SMART" id="SM00862">
    <property type="entry name" value="Trans_reg_C"/>
    <property type="match status" value="1"/>
</dbReference>
<name>A0ABV3ABF8_9ACTN</name>
<dbReference type="PANTHER" id="PTHR47691:SF3">
    <property type="entry name" value="HTH-TYPE TRANSCRIPTIONAL REGULATOR RV0890C-RELATED"/>
    <property type="match status" value="1"/>
</dbReference>
<comment type="caution">
    <text evidence="7">The sequence shown here is derived from an EMBL/GenBank/DDBJ whole genome shotgun (WGS) entry which is preliminary data.</text>
</comment>
<dbReference type="RefSeq" id="WP_359257689.1">
    <property type="nucleotide sequence ID" value="NZ_JBFAEG010000014.1"/>
</dbReference>
<gene>
    <name evidence="7" type="ORF">AB0H04_20855</name>
</gene>
<dbReference type="Gene3D" id="1.10.10.10">
    <property type="entry name" value="Winged helix-like DNA-binding domain superfamily/Winged helix DNA-binding domain"/>
    <property type="match status" value="1"/>
</dbReference>
<dbReference type="InterPro" id="IPR005158">
    <property type="entry name" value="BTAD"/>
</dbReference>
<organism evidence="7 8">
    <name type="scientific">Streptomyces flaveolus</name>
    <dbReference type="NCBI Taxonomy" id="67297"/>
    <lineage>
        <taxon>Bacteria</taxon>
        <taxon>Bacillati</taxon>
        <taxon>Actinomycetota</taxon>
        <taxon>Actinomycetes</taxon>
        <taxon>Kitasatosporales</taxon>
        <taxon>Streptomycetaceae</taxon>
        <taxon>Streptomyces</taxon>
    </lineage>
</organism>
<proteinExistence type="inferred from homology"/>
<evidence type="ECO:0000259" key="6">
    <source>
        <dbReference type="PROSITE" id="PS51755"/>
    </source>
</evidence>
<feature type="region of interest" description="Disordered" evidence="5">
    <location>
        <begin position="580"/>
        <end position="632"/>
    </location>
</feature>
<dbReference type="SUPFAM" id="SSF48452">
    <property type="entry name" value="TPR-like"/>
    <property type="match status" value="2"/>
</dbReference>
<dbReference type="Pfam" id="PF25872">
    <property type="entry name" value="HTH_77"/>
    <property type="match status" value="1"/>
</dbReference>